<dbReference type="EMBL" id="JADCNL010000584">
    <property type="protein sequence ID" value="KAG0446376.1"/>
    <property type="molecule type" value="Genomic_DNA"/>
</dbReference>
<name>A0A835P4A7_VANPL</name>
<proteinExistence type="predicted"/>
<evidence type="ECO:0000313" key="1">
    <source>
        <dbReference type="EMBL" id="KAG0446372.1"/>
    </source>
</evidence>
<keyword evidence="3" id="KW-1185">Reference proteome</keyword>
<dbReference type="Proteomes" id="UP000636800">
    <property type="component" value="Unassembled WGS sequence"/>
</dbReference>
<evidence type="ECO:0000313" key="2">
    <source>
        <dbReference type="EMBL" id="KAG0446376.1"/>
    </source>
</evidence>
<sequence>MLLMSSIPLVGPTQWRPVGDRKILGWCLISPVTKAHALHLDIAGEDTGGAKVRDYIDDTSSSMYGPVTFAGKLVLQSGGKEI</sequence>
<organism evidence="2 3">
    <name type="scientific">Vanilla planifolia</name>
    <name type="common">Vanilla</name>
    <dbReference type="NCBI Taxonomy" id="51239"/>
    <lineage>
        <taxon>Eukaryota</taxon>
        <taxon>Viridiplantae</taxon>
        <taxon>Streptophyta</taxon>
        <taxon>Embryophyta</taxon>
        <taxon>Tracheophyta</taxon>
        <taxon>Spermatophyta</taxon>
        <taxon>Magnoliopsida</taxon>
        <taxon>Liliopsida</taxon>
        <taxon>Asparagales</taxon>
        <taxon>Orchidaceae</taxon>
        <taxon>Vanilloideae</taxon>
        <taxon>Vanilleae</taxon>
        <taxon>Vanilla</taxon>
    </lineage>
</organism>
<dbReference type="Proteomes" id="UP000639772">
    <property type="component" value="Unassembled WGS sequence"/>
</dbReference>
<evidence type="ECO:0000313" key="4">
    <source>
        <dbReference type="Proteomes" id="UP000639772"/>
    </source>
</evidence>
<protein>
    <submittedName>
        <fullName evidence="2">Uncharacterized protein</fullName>
    </submittedName>
</protein>
<evidence type="ECO:0000313" key="3">
    <source>
        <dbReference type="Proteomes" id="UP000636800"/>
    </source>
</evidence>
<accession>A0A835P4A7</accession>
<reference evidence="3 4" key="1">
    <citation type="journal article" date="2020" name="Nat. Food">
        <title>A phased Vanilla planifolia genome enables genetic improvement of flavour and production.</title>
        <authorList>
            <person name="Hasing T."/>
            <person name="Tang H."/>
            <person name="Brym M."/>
            <person name="Khazi F."/>
            <person name="Huang T."/>
            <person name="Chambers A.H."/>
        </authorList>
    </citation>
    <scope>NUCLEOTIDE SEQUENCE [LARGE SCALE GENOMIC DNA]</scope>
    <source>
        <tissue evidence="2">Leaf</tissue>
    </source>
</reference>
<gene>
    <name evidence="2" type="ORF">HPP92_028863</name>
    <name evidence="1" type="ORF">HPP92_028874</name>
</gene>
<dbReference type="EMBL" id="JADCNM010000585">
    <property type="protein sequence ID" value="KAG0446372.1"/>
    <property type="molecule type" value="Genomic_DNA"/>
</dbReference>
<comment type="caution">
    <text evidence="2">The sequence shown here is derived from an EMBL/GenBank/DDBJ whole genome shotgun (WGS) entry which is preliminary data.</text>
</comment>
<dbReference type="AlphaFoldDB" id="A0A835P4A7"/>